<keyword evidence="2" id="KW-1185">Reference proteome</keyword>
<dbReference type="Proteomes" id="UP000187266">
    <property type="component" value="Chromosome"/>
</dbReference>
<reference evidence="1 2" key="1">
    <citation type="submission" date="2017-01" db="EMBL/GenBank/DDBJ databases">
        <title>Genomic analysis of Xuhuaishuia manganoxidans DY6-4.</title>
        <authorList>
            <person name="Wang X."/>
        </authorList>
    </citation>
    <scope>NUCLEOTIDE SEQUENCE [LARGE SCALE GENOMIC DNA]</scope>
    <source>
        <strain evidence="1 2">DY6-4</strain>
    </source>
</reference>
<evidence type="ECO:0000313" key="2">
    <source>
        <dbReference type="Proteomes" id="UP000187266"/>
    </source>
</evidence>
<dbReference type="STRING" id="1267768.BV394_01105"/>
<evidence type="ECO:0008006" key="3">
    <source>
        <dbReference type="Google" id="ProtNLM"/>
    </source>
</evidence>
<name>A0A1U7DLN3_9RHOB</name>
<accession>A0A1U7DLN3</accession>
<dbReference type="InterPro" id="IPR003772">
    <property type="entry name" value="YceD"/>
</dbReference>
<evidence type="ECO:0000313" key="1">
    <source>
        <dbReference type="EMBL" id="APX90890.1"/>
    </source>
</evidence>
<protein>
    <recommendedName>
        <fullName evidence="3">DUF177 domain-containing protein</fullName>
    </recommendedName>
</protein>
<sequence>MRVADLATRKPNRFNLQPAAADLPPLAEELGISAVEGLSFSGTLQAKGKSEWVLKGRLKARVVQPCVVTTEPVTTAIDEEVTRRFLPDLPDEGAEGEVEMPEDETLEVLGRFIDPGQVMREALALALPLYPRRKGAALGEAVFAQPGVEPLTDEALRPFAGLSDLRDRLKK</sequence>
<gene>
    <name evidence="1" type="ORF">BV394_01105</name>
</gene>
<proteinExistence type="predicted"/>
<organism evidence="1 2">
    <name type="scientific">Brevirhabdus pacifica</name>
    <dbReference type="NCBI Taxonomy" id="1267768"/>
    <lineage>
        <taxon>Bacteria</taxon>
        <taxon>Pseudomonadati</taxon>
        <taxon>Pseudomonadota</taxon>
        <taxon>Alphaproteobacteria</taxon>
        <taxon>Rhodobacterales</taxon>
        <taxon>Paracoccaceae</taxon>
        <taxon>Brevirhabdus</taxon>
    </lineage>
</organism>
<dbReference type="EMBL" id="CP019124">
    <property type="protein sequence ID" value="APX90890.1"/>
    <property type="molecule type" value="Genomic_DNA"/>
</dbReference>
<dbReference type="Pfam" id="PF02620">
    <property type="entry name" value="YceD"/>
    <property type="match status" value="1"/>
</dbReference>
<dbReference type="AlphaFoldDB" id="A0A1U7DLN3"/>